<dbReference type="Pfam" id="PF00270">
    <property type="entry name" value="DEAD"/>
    <property type="match status" value="1"/>
</dbReference>
<feature type="non-terminal residue" evidence="2">
    <location>
        <position position="1"/>
    </location>
</feature>
<dbReference type="InterPro" id="IPR011545">
    <property type="entry name" value="DEAD/DEAH_box_helicase_dom"/>
</dbReference>
<feature type="domain" description="Helicase ATP-binding" evidence="1">
    <location>
        <begin position="48"/>
        <end position="252"/>
    </location>
</feature>
<dbReference type="PROSITE" id="PS51192">
    <property type="entry name" value="HELICASE_ATP_BIND_1"/>
    <property type="match status" value="1"/>
</dbReference>
<feature type="non-terminal residue" evidence="2">
    <location>
        <position position="309"/>
    </location>
</feature>
<dbReference type="GO" id="GO:0005524">
    <property type="term" value="F:ATP binding"/>
    <property type="evidence" value="ECO:0007669"/>
    <property type="project" value="InterPro"/>
</dbReference>
<proteinExistence type="predicted"/>
<dbReference type="AlphaFoldDB" id="X1SIQ3"/>
<dbReference type="InterPro" id="IPR027417">
    <property type="entry name" value="P-loop_NTPase"/>
</dbReference>
<sequence>VREIKSKDLPENLVEDYIKKEVFKEKNRSNINYIRNEIRETVLKNIKDSCNITQKIFTLTAPTGTGKTLISLSAALLLRKILKNTYGLKCEPHIIYSLPFTSIIDQNHSVFNEVLDQIGDFKEHENEYLLKHHYLSEIFYKTEGIDKEEGVDESLALIETWESEIIVTTFIQLFHTLIGYKNRSLKKFHNIVNSIIILDEVQNIPVEYWDLIRVILIGLTEYFNCRIILMTATKPLIFQKGEYKELVDDYEKYFKKTELNRVCLQVDSNKKQEIIDFYNSLDDWSKNSYLFVLTRLTLLWNFTISFLKV</sequence>
<dbReference type="SUPFAM" id="SSF52540">
    <property type="entry name" value="P-loop containing nucleoside triphosphate hydrolases"/>
    <property type="match status" value="1"/>
</dbReference>
<organism evidence="2">
    <name type="scientific">marine sediment metagenome</name>
    <dbReference type="NCBI Taxonomy" id="412755"/>
    <lineage>
        <taxon>unclassified sequences</taxon>
        <taxon>metagenomes</taxon>
        <taxon>ecological metagenomes</taxon>
    </lineage>
</organism>
<dbReference type="Gene3D" id="3.40.50.300">
    <property type="entry name" value="P-loop containing nucleotide triphosphate hydrolases"/>
    <property type="match status" value="1"/>
</dbReference>
<gene>
    <name evidence="2" type="ORF">S12H4_25541</name>
</gene>
<protein>
    <recommendedName>
        <fullName evidence="1">Helicase ATP-binding domain-containing protein</fullName>
    </recommendedName>
</protein>
<dbReference type="EMBL" id="BARW01014404">
    <property type="protein sequence ID" value="GAI75295.1"/>
    <property type="molecule type" value="Genomic_DNA"/>
</dbReference>
<dbReference type="CDD" id="cd17930">
    <property type="entry name" value="DEXHc_cas3"/>
    <property type="match status" value="1"/>
</dbReference>
<dbReference type="SMART" id="SM00487">
    <property type="entry name" value="DEXDc"/>
    <property type="match status" value="1"/>
</dbReference>
<dbReference type="InterPro" id="IPR014001">
    <property type="entry name" value="Helicase_ATP-bd"/>
</dbReference>
<comment type="caution">
    <text evidence="2">The sequence shown here is derived from an EMBL/GenBank/DDBJ whole genome shotgun (WGS) entry which is preliminary data.</text>
</comment>
<dbReference type="GO" id="GO:0003676">
    <property type="term" value="F:nucleic acid binding"/>
    <property type="evidence" value="ECO:0007669"/>
    <property type="project" value="InterPro"/>
</dbReference>
<accession>X1SIQ3</accession>
<evidence type="ECO:0000313" key="2">
    <source>
        <dbReference type="EMBL" id="GAI75295.1"/>
    </source>
</evidence>
<name>X1SIQ3_9ZZZZ</name>
<evidence type="ECO:0000259" key="1">
    <source>
        <dbReference type="PROSITE" id="PS51192"/>
    </source>
</evidence>
<reference evidence="2" key="1">
    <citation type="journal article" date="2014" name="Front. Microbiol.">
        <title>High frequency of phylogenetically diverse reductive dehalogenase-homologous genes in deep subseafloor sedimentary metagenomes.</title>
        <authorList>
            <person name="Kawai M."/>
            <person name="Futagami T."/>
            <person name="Toyoda A."/>
            <person name="Takaki Y."/>
            <person name="Nishi S."/>
            <person name="Hori S."/>
            <person name="Arai W."/>
            <person name="Tsubouchi T."/>
            <person name="Morono Y."/>
            <person name="Uchiyama I."/>
            <person name="Ito T."/>
            <person name="Fujiyama A."/>
            <person name="Inagaki F."/>
            <person name="Takami H."/>
        </authorList>
    </citation>
    <scope>NUCLEOTIDE SEQUENCE</scope>
    <source>
        <strain evidence="2">Expedition CK06-06</strain>
    </source>
</reference>